<feature type="region of interest" description="Disordered" evidence="1">
    <location>
        <begin position="30"/>
        <end position="51"/>
    </location>
</feature>
<organism evidence="2 3">
    <name type="scientific">Oldenlandia corymbosa var. corymbosa</name>
    <dbReference type="NCBI Taxonomy" id="529605"/>
    <lineage>
        <taxon>Eukaryota</taxon>
        <taxon>Viridiplantae</taxon>
        <taxon>Streptophyta</taxon>
        <taxon>Embryophyta</taxon>
        <taxon>Tracheophyta</taxon>
        <taxon>Spermatophyta</taxon>
        <taxon>Magnoliopsida</taxon>
        <taxon>eudicotyledons</taxon>
        <taxon>Gunneridae</taxon>
        <taxon>Pentapetalae</taxon>
        <taxon>asterids</taxon>
        <taxon>lamiids</taxon>
        <taxon>Gentianales</taxon>
        <taxon>Rubiaceae</taxon>
        <taxon>Rubioideae</taxon>
        <taxon>Spermacoceae</taxon>
        <taxon>Hedyotis-Oldenlandia complex</taxon>
        <taxon>Oldenlandia</taxon>
    </lineage>
</organism>
<proteinExistence type="predicted"/>
<dbReference type="EMBL" id="OX459118">
    <property type="protein sequence ID" value="CAI9090522.1"/>
    <property type="molecule type" value="Genomic_DNA"/>
</dbReference>
<name>A0AAV1C6T3_OLDCO</name>
<sequence length="51" mass="5601">MDLTGFRESSLHGQMLRYTDDYLSGMFQGAAGPHQAYDEAGGADQQDQFEG</sequence>
<evidence type="ECO:0000313" key="3">
    <source>
        <dbReference type="Proteomes" id="UP001161247"/>
    </source>
</evidence>
<evidence type="ECO:0000313" key="2">
    <source>
        <dbReference type="EMBL" id="CAI9090522.1"/>
    </source>
</evidence>
<protein>
    <submittedName>
        <fullName evidence="2">OLC1v1025304C1</fullName>
    </submittedName>
</protein>
<keyword evidence="3" id="KW-1185">Reference proteome</keyword>
<accession>A0AAV1C6T3</accession>
<dbReference type="AlphaFoldDB" id="A0AAV1C6T3"/>
<gene>
    <name evidence="2" type="ORF">OLC1_LOCUS2672</name>
</gene>
<evidence type="ECO:0000256" key="1">
    <source>
        <dbReference type="SAM" id="MobiDB-lite"/>
    </source>
</evidence>
<dbReference type="Proteomes" id="UP001161247">
    <property type="component" value="Chromosome 1"/>
</dbReference>
<reference evidence="2" key="1">
    <citation type="submission" date="2023-03" db="EMBL/GenBank/DDBJ databases">
        <authorList>
            <person name="Julca I."/>
        </authorList>
    </citation>
    <scope>NUCLEOTIDE SEQUENCE</scope>
</reference>